<comment type="caution">
    <text evidence="1">The sequence shown here is derived from an EMBL/GenBank/DDBJ whole genome shotgun (WGS) entry which is preliminary data.</text>
</comment>
<dbReference type="Gene3D" id="2.40.10.120">
    <property type="match status" value="1"/>
</dbReference>
<dbReference type="PANTHER" id="PTHR31891">
    <property type="entry name" value="FORMAMIDASE C869.04-RELATED"/>
    <property type="match status" value="1"/>
</dbReference>
<dbReference type="GO" id="GO:0016811">
    <property type="term" value="F:hydrolase activity, acting on carbon-nitrogen (but not peptide) bonds, in linear amides"/>
    <property type="evidence" value="ECO:0007669"/>
    <property type="project" value="InterPro"/>
</dbReference>
<dbReference type="Proteomes" id="UP001065549">
    <property type="component" value="Unassembled WGS sequence"/>
</dbReference>
<protein>
    <submittedName>
        <fullName evidence="1">Acetamidase/formamidase family protein</fullName>
    </submittedName>
</protein>
<proteinExistence type="predicted"/>
<dbReference type="Gene3D" id="3.10.28.20">
    <property type="entry name" value="Acetamidase/Formamidase-like domains"/>
    <property type="match status" value="1"/>
</dbReference>
<dbReference type="EMBL" id="JAOSHN010000004">
    <property type="protein sequence ID" value="MCU7379012.1"/>
    <property type="molecule type" value="Genomic_DNA"/>
</dbReference>
<dbReference type="Pfam" id="PF03069">
    <property type="entry name" value="FmdA_AmdA"/>
    <property type="match status" value="2"/>
</dbReference>
<organism evidence="1 2">
    <name type="scientific">Hominibacterium faecale</name>
    <dbReference type="NCBI Taxonomy" id="2839743"/>
    <lineage>
        <taxon>Bacteria</taxon>
        <taxon>Bacillati</taxon>
        <taxon>Bacillota</taxon>
        <taxon>Clostridia</taxon>
        <taxon>Peptostreptococcales</taxon>
        <taxon>Anaerovoracaceae</taxon>
        <taxon>Hominibacterium</taxon>
    </lineage>
</organism>
<keyword evidence="2" id="KW-1185">Reference proteome</keyword>
<dbReference type="InterPro" id="IPR004304">
    <property type="entry name" value="FmdA_AmdA"/>
</dbReference>
<dbReference type="SUPFAM" id="SSF141130">
    <property type="entry name" value="Acetamidase/Formamidase-like"/>
    <property type="match status" value="1"/>
</dbReference>
<evidence type="ECO:0000313" key="2">
    <source>
        <dbReference type="Proteomes" id="UP001065549"/>
    </source>
</evidence>
<name>A0A9J6QTW0_9FIRM</name>
<gene>
    <name evidence="1" type="ORF">OBO34_11695</name>
</gene>
<sequence length="293" mass="32170">MKTIEAVVSTFSKNHQPCCTVNPGETLLFKTLDCYSGNIKTEADYPEDITDGDADLATGLVYVDGAEKGDVLVVDILDIDVADQGVCCNIGGPLMEQSVPRTKIIPVKNRIAHFNDIRWEVDPMLGVIGVAPEEGEPLCFLPGDHGGNMDSKMIKRGSRIYLPVQVPGALLGMGDVHASQGDCELCGNGIEIAADVRVKISLIKDFELHWPMTETKDKWYVNVAAPDYETALNQSCRELQRLMVDAYGWDQTDVFLYLSLQGDIEINQFTLPCPIDMILRAGVPKIPGKELIK</sequence>
<dbReference type="AlphaFoldDB" id="A0A9J6QTW0"/>
<dbReference type="RefSeq" id="WP_253021208.1">
    <property type="nucleotide sequence ID" value="NZ_JAOSHN010000004.1"/>
</dbReference>
<accession>A0A9J6QTW0</accession>
<evidence type="ECO:0000313" key="1">
    <source>
        <dbReference type="EMBL" id="MCU7379012.1"/>
    </source>
</evidence>
<dbReference type="Gene3D" id="2.60.120.580">
    <property type="entry name" value="Acetamidase/Formamidase-like domains"/>
    <property type="match status" value="1"/>
</dbReference>
<dbReference type="PANTHER" id="PTHR31891:SF1">
    <property type="entry name" value="FORMAMIDASE C869.04-RELATED"/>
    <property type="match status" value="1"/>
</dbReference>
<reference evidence="1" key="1">
    <citation type="submission" date="2022-09" db="EMBL/GenBank/DDBJ databases">
        <title>Culturomic study of gut microbiota in children with autism spectrum disorder.</title>
        <authorList>
            <person name="Efimov B.A."/>
            <person name="Chaplin A.V."/>
            <person name="Sokolova S.R."/>
            <person name="Pikina A.P."/>
            <person name="Korzhanova M."/>
            <person name="Belova V."/>
            <person name="Korostin D."/>
        </authorList>
    </citation>
    <scope>NUCLEOTIDE SEQUENCE</scope>
    <source>
        <strain evidence="1">ASD5510</strain>
    </source>
</reference>